<sequence length="63" mass="7476">MSEIPVHKSILDSGLCRVLGYKMFKIPRSCRISKYEVLQVVNRKIELQHEVKSEKLYDIKFHN</sequence>
<reference evidence="1" key="1">
    <citation type="submission" date="2022-03" db="EMBL/GenBank/DDBJ databases">
        <authorList>
            <person name="Sayadi A."/>
        </authorList>
    </citation>
    <scope>NUCLEOTIDE SEQUENCE</scope>
</reference>
<comment type="caution">
    <text evidence="1">The sequence shown here is derived from an EMBL/GenBank/DDBJ whole genome shotgun (WGS) entry which is preliminary data.</text>
</comment>
<dbReference type="EMBL" id="CAKOFQ010007707">
    <property type="protein sequence ID" value="CAH2006775.1"/>
    <property type="molecule type" value="Genomic_DNA"/>
</dbReference>
<keyword evidence="2" id="KW-1185">Reference proteome</keyword>
<organism evidence="1 2">
    <name type="scientific">Acanthoscelides obtectus</name>
    <name type="common">Bean weevil</name>
    <name type="synonym">Bruchus obtectus</name>
    <dbReference type="NCBI Taxonomy" id="200917"/>
    <lineage>
        <taxon>Eukaryota</taxon>
        <taxon>Metazoa</taxon>
        <taxon>Ecdysozoa</taxon>
        <taxon>Arthropoda</taxon>
        <taxon>Hexapoda</taxon>
        <taxon>Insecta</taxon>
        <taxon>Pterygota</taxon>
        <taxon>Neoptera</taxon>
        <taxon>Endopterygota</taxon>
        <taxon>Coleoptera</taxon>
        <taxon>Polyphaga</taxon>
        <taxon>Cucujiformia</taxon>
        <taxon>Chrysomeloidea</taxon>
        <taxon>Chrysomelidae</taxon>
        <taxon>Bruchinae</taxon>
        <taxon>Bruchini</taxon>
        <taxon>Acanthoscelides</taxon>
    </lineage>
</organism>
<dbReference type="AlphaFoldDB" id="A0A9P0Q1L0"/>
<name>A0A9P0Q1L0_ACAOB</name>
<proteinExistence type="predicted"/>
<accession>A0A9P0Q1L0</accession>
<dbReference type="Proteomes" id="UP001152888">
    <property type="component" value="Unassembled WGS sequence"/>
</dbReference>
<gene>
    <name evidence="1" type="ORF">ACAOBT_LOCUS29291</name>
</gene>
<evidence type="ECO:0000313" key="2">
    <source>
        <dbReference type="Proteomes" id="UP001152888"/>
    </source>
</evidence>
<evidence type="ECO:0000313" key="1">
    <source>
        <dbReference type="EMBL" id="CAH2006775.1"/>
    </source>
</evidence>
<protein>
    <submittedName>
        <fullName evidence="1">Uncharacterized protein</fullName>
    </submittedName>
</protein>